<comment type="caution">
    <text evidence="1">The sequence shown here is derived from an EMBL/GenBank/DDBJ whole genome shotgun (WGS) entry which is preliminary data.</text>
</comment>
<dbReference type="AlphaFoldDB" id="A0A0F9IS56"/>
<organism evidence="1">
    <name type="scientific">marine sediment metagenome</name>
    <dbReference type="NCBI Taxonomy" id="412755"/>
    <lineage>
        <taxon>unclassified sequences</taxon>
        <taxon>metagenomes</taxon>
        <taxon>ecological metagenomes</taxon>
    </lineage>
</organism>
<reference evidence="1" key="1">
    <citation type="journal article" date="2015" name="Nature">
        <title>Complex archaea that bridge the gap between prokaryotes and eukaryotes.</title>
        <authorList>
            <person name="Spang A."/>
            <person name="Saw J.H."/>
            <person name="Jorgensen S.L."/>
            <person name="Zaremba-Niedzwiedzka K."/>
            <person name="Martijn J."/>
            <person name="Lind A.E."/>
            <person name="van Eijk R."/>
            <person name="Schleper C."/>
            <person name="Guy L."/>
            <person name="Ettema T.J."/>
        </authorList>
    </citation>
    <scope>NUCLEOTIDE SEQUENCE</scope>
</reference>
<gene>
    <name evidence="1" type="ORF">LCGC14_1909350</name>
</gene>
<dbReference type="EMBL" id="LAZR01020139">
    <property type="protein sequence ID" value="KKL89972.1"/>
    <property type="molecule type" value="Genomic_DNA"/>
</dbReference>
<sequence length="48" mass="5541">MKITLTKQQRHELEELFARIPRMTDESKDWGQIFEIASAEPVDVANPA</sequence>
<accession>A0A0F9IS56</accession>
<proteinExistence type="predicted"/>
<evidence type="ECO:0000313" key="1">
    <source>
        <dbReference type="EMBL" id="KKL89972.1"/>
    </source>
</evidence>
<protein>
    <submittedName>
        <fullName evidence="1">Uncharacterized protein</fullName>
    </submittedName>
</protein>
<name>A0A0F9IS56_9ZZZZ</name>